<accession>A0AAW6IKD6</accession>
<gene>
    <name evidence="2" type="ORF">PQ628_12605</name>
</gene>
<evidence type="ECO:0000313" key="3">
    <source>
        <dbReference type="Proteomes" id="UP001215078"/>
    </source>
</evidence>
<reference evidence="2" key="1">
    <citation type="submission" date="2022-10" db="EMBL/GenBank/DDBJ databases">
        <title>Human gut microbiome strain richness.</title>
        <authorList>
            <person name="Chen-Liaw A."/>
        </authorList>
    </citation>
    <scope>NUCLEOTIDE SEQUENCE</scope>
    <source>
        <strain evidence="2">RTP21484st1_H8_RTP21484_190118</strain>
    </source>
</reference>
<organism evidence="2 3">
    <name type="scientific">Bacteroides ovatus</name>
    <dbReference type="NCBI Taxonomy" id="28116"/>
    <lineage>
        <taxon>Bacteria</taxon>
        <taxon>Pseudomonadati</taxon>
        <taxon>Bacteroidota</taxon>
        <taxon>Bacteroidia</taxon>
        <taxon>Bacteroidales</taxon>
        <taxon>Bacteroidaceae</taxon>
        <taxon>Bacteroides</taxon>
    </lineage>
</organism>
<protein>
    <recommendedName>
        <fullName evidence="4">DUF5045 domain-containing protein</fullName>
    </recommendedName>
</protein>
<name>A0AAW6IKD6_BACOV</name>
<evidence type="ECO:0000256" key="1">
    <source>
        <dbReference type="SAM" id="SignalP"/>
    </source>
</evidence>
<dbReference type="Proteomes" id="UP001215078">
    <property type="component" value="Unassembled WGS sequence"/>
</dbReference>
<dbReference type="EMBL" id="JAQQPO010000013">
    <property type="protein sequence ID" value="MDC7959052.1"/>
    <property type="molecule type" value="Genomic_DNA"/>
</dbReference>
<dbReference type="AlphaFoldDB" id="A0AAW6IKD6"/>
<evidence type="ECO:0008006" key="4">
    <source>
        <dbReference type="Google" id="ProtNLM"/>
    </source>
</evidence>
<keyword evidence="1" id="KW-0732">Signal</keyword>
<feature type="chain" id="PRO_5043386523" description="DUF5045 domain-containing protein" evidence="1">
    <location>
        <begin position="25"/>
        <end position="230"/>
    </location>
</feature>
<proteinExistence type="predicted"/>
<dbReference type="RefSeq" id="WP_229065829.1">
    <property type="nucleotide sequence ID" value="NZ_CABKQC010000007.1"/>
</dbReference>
<feature type="signal peptide" evidence="1">
    <location>
        <begin position="1"/>
        <end position="24"/>
    </location>
</feature>
<comment type="caution">
    <text evidence="2">The sequence shown here is derived from an EMBL/GenBank/DDBJ whole genome shotgun (WGS) entry which is preliminary data.</text>
</comment>
<sequence>MKTKIKMLLGMFVGMFGYCMLTFAQPSLEEQKVKIERWKREFKSLDRQYVQNHVLHNGGGLVAKLSKKNHSRELARWRTLYEKTAADRKLAKAEWLRLKAIIVTTTDSVEKERLMSLEHDWLCVYQTFNGNCRTALTFMARLDTDRILAADEQTLRIAKRLKAQEKIFPKGQEKKMKAVQREIRDKYMKPLYQKMALVPNSVSERDVQIDSLHLIHRALIYYKKASLLDD</sequence>
<evidence type="ECO:0000313" key="2">
    <source>
        <dbReference type="EMBL" id="MDC7959052.1"/>
    </source>
</evidence>